<protein>
    <recommendedName>
        <fullName evidence="3">DUF1571 domain-containing protein</fullName>
    </recommendedName>
</protein>
<dbReference type="RefSeq" id="WP_145173154.1">
    <property type="nucleotide sequence ID" value="NZ_CP037422.1"/>
</dbReference>
<keyword evidence="2" id="KW-1185">Reference proteome</keyword>
<reference evidence="1 2" key="1">
    <citation type="submission" date="2019-03" db="EMBL/GenBank/DDBJ databases">
        <title>Deep-cultivation of Planctomycetes and their phenomic and genomic characterization uncovers novel biology.</title>
        <authorList>
            <person name="Wiegand S."/>
            <person name="Jogler M."/>
            <person name="Boedeker C."/>
            <person name="Pinto D."/>
            <person name="Vollmers J."/>
            <person name="Rivas-Marin E."/>
            <person name="Kohn T."/>
            <person name="Peeters S.H."/>
            <person name="Heuer A."/>
            <person name="Rast P."/>
            <person name="Oberbeckmann S."/>
            <person name="Bunk B."/>
            <person name="Jeske O."/>
            <person name="Meyerdierks A."/>
            <person name="Storesund J.E."/>
            <person name="Kallscheuer N."/>
            <person name="Luecker S."/>
            <person name="Lage O.M."/>
            <person name="Pohl T."/>
            <person name="Merkel B.J."/>
            <person name="Hornburger P."/>
            <person name="Mueller R.-W."/>
            <person name="Bruemmer F."/>
            <person name="Labrenz M."/>
            <person name="Spormann A.M."/>
            <person name="Op den Camp H."/>
            <person name="Overmann J."/>
            <person name="Amann R."/>
            <person name="Jetten M.S.M."/>
            <person name="Mascher T."/>
            <person name="Medema M.H."/>
            <person name="Devos D.P."/>
            <person name="Kaster A.-K."/>
            <person name="Ovreas L."/>
            <person name="Rohde M."/>
            <person name="Galperin M.Y."/>
            <person name="Jogler C."/>
        </authorList>
    </citation>
    <scope>NUCLEOTIDE SEQUENCE [LARGE SCALE GENOMIC DNA]</scope>
    <source>
        <strain evidence="1 2">V202</strain>
    </source>
</reference>
<name>A0A517WT73_9PLAN</name>
<dbReference type="AlphaFoldDB" id="A0A517WT73"/>
<dbReference type="Proteomes" id="UP000318384">
    <property type="component" value="Chromosome"/>
</dbReference>
<organism evidence="1 2">
    <name type="scientific">Gimesia aquarii</name>
    <dbReference type="NCBI Taxonomy" id="2527964"/>
    <lineage>
        <taxon>Bacteria</taxon>
        <taxon>Pseudomonadati</taxon>
        <taxon>Planctomycetota</taxon>
        <taxon>Planctomycetia</taxon>
        <taxon>Planctomycetales</taxon>
        <taxon>Planctomycetaceae</taxon>
        <taxon>Gimesia</taxon>
    </lineage>
</organism>
<dbReference type="EMBL" id="CP037422">
    <property type="protein sequence ID" value="QDU08454.1"/>
    <property type="molecule type" value="Genomic_DNA"/>
</dbReference>
<dbReference type="InterPro" id="IPR011465">
    <property type="entry name" value="DUF1571"/>
</dbReference>
<dbReference type="OrthoDB" id="5456309at2"/>
<dbReference type="Pfam" id="PF07608">
    <property type="entry name" value="DUF1571"/>
    <property type="match status" value="1"/>
</dbReference>
<accession>A0A517WT73</accession>
<dbReference type="Gene3D" id="2.50.20.10">
    <property type="entry name" value="Lipoprotein localisation LolA/LolB/LppX"/>
    <property type="match status" value="1"/>
</dbReference>
<evidence type="ECO:0000313" key="2">
    <source>
        <dbReference type="Proteomes" id="UP000318384"/>
    </source>
</evidence>
<sequence length="274" mass="31449">MVKQHTYQSNFVLVRQTKKVAIMAGLMVLSAITTLTQTNLLSAADAEHPLDPAIRLAMKSYDTTAQVKDFEGTFIKREKVGRRMQPTQTMNIKFREKPLSVYLHFQKPHTGREVIYFQGRNGNQILAHETGIKGLVGTISLQPNSPQAMDESRYPITTIGIRKMLFQILKQWKEERQVNAGVNVKYFPDAKLGNMQCKVLETSYPQQKPGLRFQMTRLYIDKATNLPVRVEQYDWPTRRNGKPELVEEYTYTNIRTNAGLSDADFDPKNPAYNF</sequence>
<gene>
    <name evidence="1" type="ORF">V202x_18220</name>
</gene>
<evidence type="ECO:0008006" key="3">
    <source>
        <dbReference type="Google" id="ProtNLM"/>
    </source>
</evidence>
<evidence type="ECO:0000313" key="1">
    <source>
        <dbReference type="EMBL" id="QDU08454.1"/>
    </source>
</evidence>
<proteinExistence type="predicted"/>